<dbReference type="PANTHER" id="PTHR45586">
    <property type="entry name" value="TPR REPEAT-CONTAINING PROTEIN PA4667"/>
    <property type="match status" value="1"/>
</dbReference>
<gene>
    <name evidence="4" type="ordered locus">Desal_1957</name>
</gene>
<dbReference type="AlphaFoldDB" id="C6BUK8"/>
<dbReference type="OrthoDB" id="507476at2"/>
<dbReference type="PROSITE" id="PS50005">
    <property type="entry name" value="TPR"/>
    <property type="match status" value="1"/>
</dbReference>
<dbReference type="InterPro" id="IPR011990">
    <property type="entry name" value="TPR-like_helical_dom_sf"/>
</dbReference>
<dbReference type="InterPro" id="IPR019734">
    <property type="entry name" value="TPR_rpt"/>
</dbReference>
<organism evidence="4 5">
    <name type="scientific">Maridesulfovibrio salexigens (strain ATCC 14822 / DSM 2638 / NCIMB 8403 / VKM B-1763)</name>
    <name type="common">Desulfovibrio salexigens</name>
    <dbReference type="NCBI Taxonomy" id="526222"/>
    <lineage>
        <taxon>Bacteria</taxon>
        <taxon>Pseudomonadati</taxon>
        <taxon>Thermodesulfobacteriota</taxon>
        <taxon>Desulfovibrionia</taxon>
        <taxon>Desulfovibrionales</taxon>
        <taxon>Desulfovibrionaceae</taxon>
        <taxon>Maridesulfovibrio</taxon>
    </lineage>
</organism>
<evidence type="ECO:0000313" key="5">
    <source>
        <dbReference type="Proteomes" id="UP000002601"/>
    </source>
</evidence>
<evidence type="ECO:0000256" key="1">
    <source>
        <dbReference type="ARBA" id="ARBA00022737"/>
    </source>
</evidence>
<dbReference type="STRING" id="526222.Desal_1957"/>
<dbReference type="KEGG" id="dsa:Desal_1957"/>
<keyword evidence="2 3" id="KW-0802">TPR repeat</keyword>
<reference evidence="4 5" key="1">
    <citation type="submission" date="2009-06" db="EMBL/GenBank/DDBJ databases">
        <title>Complete sequence of Desulfovibrio salexigens DSM 2638.</title>
        <authorList>
            <consortium name="US DOE Joint Genome Institute"/>
            <person name="Lucas S."/>
            <person name="Copeland A."/>
            <person name="Lapidus A."/>
            <person name="Glavina del Rio T."/>
            <person name="Tice H."/>
            <person name="Bruce D."/>
            <person name="Goodwin L."/>
            <person name="Pitluck S."/>
            <person name="Munk A.C."/>
            <person name="Brettin T."/>
            <person name="Detter J.C."/>
            <person name="Han C."/>
            <person name="Tapia R."/>
            <person name="Larimer F."/>
            <person name="Land M."/>
            <person name="Hauser L."/>
            <person name="Kyrpides N."/>
            <person name="Anderson I."/>
            <person name="Wall J.D."/>
            <person name="Arkin A.P."/>
            <person name="Dehal P."/>
            <person name="Chivian D."/>
            <person name="Giles B."/>
            <person name="Hazen T.C."/>
        </authorList>
    </citation>
    <scope>NUCLEOTIDE SEQUENCE [LARGE SCALE GENOMIC DNA]</scope>
    <source>
        <strain evidence="5">ATCC 14822 / DSM 2638 / NCIMB 8403 / VKM B-1763</strain>
    </source>
</reference>
<evidence type="ECO:0000313" key="4">
    <source>
        <dbReference type="EMBL" id="ACS80017.1"/>
    </source>
</evidence>
<name>C6BUK8_MARSD</name>
<keyword evidence="5" id="KW-1185">Reference proteome</keyword>
<accession>C6BUK8</accession>
<sequence>MSFLSVFKKKKMTASDNRAPSYLSGAGKGKSGLADTRAAIDELSKVVKDTPEAVEIYLALGNLYRSQGEIERAAQIRNSLIVRPGLDPAIKARALYELGRDFSRGGFMDRAINAFEKAREIAGDSPEILTELAELAAGGREFEKAAEFYSMLHQPVQEAHYLARLAEDYTSEGEDALARRTLKKALKISSSSVESWLLVLTRLKQEGSLDKFKKKFNSALAQVPKHLQFVLIEGLLADSLVFGDTPINNKDQDNDRNYLFYEVMVEEISKSDPDVIMHYYGARLLQLCGKQDEAGVWLEKTLMLNPNFWLARLELFNIAQDQQELTSSFKSQLDFFVNIARKVQRFTCSSCGLKRDRIFFNCPRCRSWHSISFRKELNQ</sequence>
<dbReference type="HOGENOM" id="CLU_721061_0_0_7"/>
<dbReference type="PANTHER" id="PTHR45586:SF1">
    <property type="entry name" value="LIPOPOLYSACCHARIDE ASSEMBLY PROTEIN B"/>
    <property type="match status" value="1"/>
</dbReference>
<dbReference type="eggNOG" id="COG2956">
    <property type="taxonomic scope" value="Bacteria"/>
</dbReference>
<proteinExistence type="predicted"/>
<dbReference type="SMART" id="SM00028">
    <property type="entry name" value="TPR"/>
    <property type="match status" value="4"/>
</dbReference>
<keyword evidence="1" id="KW-0677">Repeat</keyword>
<dbReference type="Proteomes" id="UP000002601">
    <property type="component" value="Chromosome"/>
</dbReference>
<dbReference type="Gene3D" id="1.25.40.10">
    <property type="entry name" value="Tetratricopeptide repeat domain"/>
    <property type="match status" value="1"/>
</dbReference>
<evidence type="ECO:0000256" key="3">
    <source>
        <dbReference type="PROSITE-ProRule" id="PRU00339"/>
    </source>
</evidence>
<dbReference type="Pfam" id="PF13432">
    <property type="entry name" value="TPR_16"/>
    <property type="match status" value="2"/>
</dbReference>
<feature type="repeat" description="TPR" evidence="3">
    <location>
        <begin position="92"/>
        <end position="125"/>
    </location>
</feature>
<protein>
    <submittedName>
        <fullName evidence="4">Tetratricopeptide domain protein</fullName>
    </submittedName>
</protein>
<dbReference type="SUPFAM" id="SSF48452">
    <property type="entry name" value="TPR-like"/>
    <property type="match status" value="1"/>
</dbReference>
<evidence type="ECO:0000256" key="2">
    <source>
        <dbReference type="ARBA" id="ARBA00022803"/>
    </source>
</evidence>
<dbReference type="EMBL" id="CP001649">
    <property type="protein sequence ID" value="ACS80017.1"/>
    <property type="molecule type" value="Genomic_DNA"/>
</dbReference>
<dbReference type="InterPro" id="IPR051012">
    <property type="entry name" value="CellSynth/LPSAsmb/PSIAsmb"/>
</dbReference>